<keyword evidence="2" id="KW-1185">Reference proteome</keyword>
<dbReference type="OrthoDB" id="3470902at2"/>
<sequence length="299" mass="31604">MGAMLSLTIPETTTTRFLIATDEPAAPGIRRLRDALPAGGLARTARDLLTSPLLTVTGCRAADSPWAARLRDLGGGETELRELRSARCHLVVTSIATPAAQPRHAQAARLVARTLAAATAGRVADLAAGLPLTDPTGPEPERFKLCDDWLGVFVAPDTGQGVRAATAGLHRFGLPELLARHVPYERLRTAVNVLRGLAFRLQADQRSWLSTAPAAGSWRLPADTELDPGDVLRYWDVAPPDLGGPIPLRLVPCPADCPECGTALQIAPPDGGEDAAWWTRTAAPAVPTHLVPPPGRSSP</sequence>
<dbReference type="RefSeq" id="WP_012852847.1">
    <property type="nucleotide sequence ID" value="NC_013510.1"/>
</dbReference>
<proteinExistence type="predicted"/>
<protein>
    <submittedName>
        <fullName evidence="1">Uncharacterized protein</fullName>
    </submittedName>
</protein>
<organism evidence="1 2">
    <name type="scientific">Thermomonospora curvata (strain ATCC 19995 / DSM 43183 / JCM 3096 / KCTC 9072 / NBRC 15933 / NCIMB 10081 / Henssen B9)</name>
    <dbReference type="NCBI Taxonomy" id="471852"/>
    <lineage>
        <taxon>Bacteria</taxon>
        <taxon>Bacillati</taxon>
        <taxon>Actinomycetota</taxon>
        <taxon>Actinomycetes</taxon>
        <taxon>Streptosporangiales</taxon>
        <taxon>Thermomonosporaceae</taxon>
        <taxon>Thermomonospora</taxon>
    </lineage>
</organism>
<evidence type="ECO:0000313" key="1">
    <source>
        <dbReference type="EMBL" id="ACY98063.1"/>
    </source>
</evidence>
<dbReference type="Proteomes" id="UP000001918">
    <property type="component" value="Chromosome"/>
</dbReference>
<dbReference type="HOGENOM" id="CLU_930442_0_0_11"/>
<dbReference type="AlphaFoldDB" id="D1A410"/>
<reference evidence="1 2" key="1">
    <citation type="journal article" date="2011" name="Stand. Genomic Sci.">
        <title>Complete genome sequence of Thermomonospora curvata type strain (B9).</title>
        <authorList>
            <person name="Chertkov O."/>
            <person name="Sikorski J."/>
            <person name="Nolan M."/>
            <person name="Lapidus A."/>
            <person name="Lucas S."/>
            <person name="Del Rio T.G."/>
            <person name="Tice H."/>
            <person name="Cheng J.F."/>
            <person name="Goodwin L."/>
            <person name="Pitluck S."/>
            <person name="Liolios K."/>
            <person name="Ivanova N."/>
            <person name="Mavromatis K."/>
            <person name="Mikhailova N."/>
            <person name="Ovchinnikova G."/>
            <person name="Pati A."/>
            <person name="Chen A."/>
            <person name="Palaniappan K."/>
            <person name="Djao O.D."/>
            <person name="Land M."/>
            <person name="Hauser L."/>
            <person name="Chang Y.J."/>
            <person name="Jeffries C.D."/>
            <person name="Brettin T."/>
            <person name="Han C."/>
            <person name="Detter J.C."/>
            <person name="Rohde M."/>
            <person name="Goker M."/>
            <person name="Woyke T."/>
            <person name="Bristow J."/>
            <person name="Eisen J.A."/>
            <person name="Markowitz V."/>
            <person name="Hugenholtz P."/>
            <person name="Klenk H.P."/>
            <person name="Kyrpides N.C."/>
        </authorList>
    </citation>
    <scope>NUCLEOTIDE SEQUENCE [LARGE SCALE GENOMIC DNA]</scope>
    <source>
        <strain evidence="2">ATCC 19995 / DSM 43183 / JCM 3096 / KCTC 9072 / NBRC 15933 / NCIMB 10081 / Henssen B9</strain>
    </source>
</reference>
<name>D1A410_THECD</name>
<accession>D1A410</accession>
<gene>
    <name evidence="1" type="ordered locus">Tcur_2502</name>
</gene>
<dbReference type="EMBL" id="CP001738">
    <property type="protein sequence ID" value="ACY98063.1"/>
    <property type="molecule type" value="Genomic_DNA"/>
</dbReference>
<dbReference type="KEGG" id="tcu:Tcur_2502"/>
<evidence type="ECO:0000313" key="2">
    <source>
        <dbReference type="Proteomes" id="UP000001918"/>
    </source>
</evidence>